<dbReference type="Gene3D" id="1.10.10.10">
    <property type="entry name" value="Winged helix-like DNA-binding domain superfamily/Winged helix DNA-binding domain"/>
    <property type="match status" value="1"/>
</dbReference>
<proteinExistence type="inferred from homology"/>
<dbReference type="Pfam" id="PF03466">
    <property type="entry name" value="LysR_substrate"/>
    <property type="match status" value="1"/>
</dbReference>
<dbReference type="GO" id="GO:0003677">
    <property type="term" value="F:DNA binding"/>
    <property type="evidence" value="ECO:0007669"/>
    <property type="project" value="UniProtKB-KW"/>
</dbReference>
<feature type="domain" description="HTH lysR-type" evidence="5">
    <location>
        <begin position="36"/>
        <end position="95"/>
    </location>
</feature>
<evidence type="ECO:0000313" key="7">
    <source>
        <dbReference type="Proteomes" id="UP000441455"/>
    </source>
</evidence>
<dbReference type="OrthoDB" id="9803735at2"/>
<evidence type="ECO:0000256" key="3">
    <source>
        <dbReference type="ARBA" id="ARBA00023125"/>
    </source>
</evidence>
<evidence type="ECO:0000259" key="5">
    <source>
        <dbReference type="PROSITE" id="PS50931"/>
    </source>
</evidence>
<dbReference type="InterPro" id="IPR005119">
    <property type="entry name" value="LysR_subst-bd"/>
</dbReference>
<keyword evidence="4" id="KW-0804">Transcription</keyword>
<dbReference type="InterPro" id="IPR000847">
    <property type="entry name" value="LysR_HTH_N"/>
</dbReference>
<dbReference type="Gene3D" id="3.40.190.10">
    <property type="entry name" value="Periplasmic binding protein-like II"/>
    <property type="match status" value="2"/>
</dbReference>
<dbReference type="GO" id="GO:0003700">
    <property type="term" value="F:DNA-binding transcription factor activity"/>
    <property type="evidence" value="ECO:0007669"/>
    <property type="project" value="InterPro"/>
</dbReference>
<protein>
    <submittedName>
        <fullName evidence="6">LysR family transcriptional regulator</fullName>
    </submittedName>
</protein>
<dbReference type="PRINTS" id="PR00039">
    <property type="entry name" value="HTHLYSR"/>
</dbReference>
<dbReference type="Pfam" id="PF00126">
    <property type="entry name" value="HTH_1"/>
    <property type="match status" value="1"/>
</dbReference>
<dbReference type="Proteomes" id="UP000441455">
    <property type="component" value="Unassembled WGS sequence"/>
</dbReference>
<dbReference type="InterPro" id="IPR036390">
    <property type="entry name" value="WH_DNA-bd_sf"/>
</dbReference>
<dbReference type="GO" id="GO:0032993">
    <property type="term" value="C:protein-DNA complex"/>
    <property type="evidence" value="ECO:0007669"/>
    <property type="project" value="TreeGrafter"/>
</dbReference>
<evidence type="ECO:0000256" key="2">
    <source>
        <dbReference type="ARBA" id="ARBA00023015"/>
    </source>
</evidence>
<dbReference type="AlphaFoldDB" id="A0A6N7VYL0"/>
<evidence type="ECO:0000313" key="6">
    <source>
        <dbReference type="EMBL" id="MSS81292.1"/>
    </source>
</evidence>
<dbReference type="InterPro" id="IPR036388">
    <property type="entry name" value="WH-like_DNA-bd_sf"/>
</dbReference>
<organism evidence="6 7">
    <name type="scientific">Acidaminococcus fermentans</name>
    <dbReference type="NCBI Taxonomy" id="905"/>
    <lineage>
        <taxon>Bacteria</taxon>
        <taxon>Bacillati</taxon>
        <taxon>Bacillota</taxon>
        <taxon>Negativicutes</taxon>
        <taxon>Acidaminococcales</taxon>
        <taxon>Acidaminococcaceae</taxon>
        <taxon>Acidaminococcus</taxon>
    </lineage>
</organism>
<dbReference type="SUPFAM" id="SSF46785">
    <property type="entry name" value="Winged helix' DNA-binding domain"/>
    <property type="match status" value="1"/>
</dbReference>
<accession>A0A6N7VYL0</accession>
<evidence type="ECO:0000256" key="4">
    <source>
        <dbReference type="ARBA" id="ARBA00023163"/>
    </source>
</evidence>
<dbReference type="PANTHER" id="PTHR30346">
    <property type="entry name" value="TRANSCRIPTIONAL DUAL REGULATOR HCAR-RELATED"/>
    <property type="match status" value="1"/>
</dbReference>
<name>A0A6N7VYL0_ACIFE</name>
<dbReference type="CDD" id="cd05466">
    <property type="entry name" value="PBP2_LTTR_substrate"/>
    <property type="match status" value="1"/>
</dbReference>
<dbReference type="EMBL" id="VULN01000002">
    <property type="protein sequence ID" value="MSS81292.1"/>
    <property type="molecule type" value="Genomic_DNA"/>
</dbReference>
<dbReference type="PROSITE" id="PS50931">
    <property type="entry name" value="HTH_LYSR"/>
    <property type="match status" value="1"/>
</dbReference>
<keyword evidence="2" id="KW-0805">Transcription regulation</keyword>
<evidence type="ECO:0000256" key="1">
    <source>
        <dbReference type="ARBA" id="ARBA00009437"/>
    </source>
</evidence>
<gene>
    <name evidence="6" type="ORF">FX155_01470</name>
</gene>
<dbReference type="SUPFAM" id="SSF53850">
    <property type="entry name" value="Periplasmic binding protein-like II"/>
    <property type="match status" value="1"/>
</dbReference>
<sequence length="331" mass="38498">MFSLDGFSISQKETVVKQLILLYNILKTTIKRNGKMDTESLYLFRDLCRTRNMTQTAKNFYLTQSTLSKRLARLEEELGYPLLLRSKGRQEAELTGKGEQFLGVAVHMLELYEEGLSFREEKERYLLRLGCMRSAQEYFLAGFLQDYLGEHPRCSLTLEDHHSVEIRDLLLEGMLDVGIVQFPLSNRGLVSVLLHEEPFLVVMKDPGDFQGKKVISMEDLNGKQEIFQIFTEEFRSWHDQYWRAMDSKIRVNSTPTAEKYFQAPEDWMLVPRSVAAAMGERGFSVFPLAERTPFHRLYLACRQGEDRLWVKEMATALQKHFQELEKGAVKK</sequence>
<dbReference type="PANTHER" id="PTHR30346:SF28">
    <property type="entry name" value="HTH-TYPE TRANSCRIPTIONAL REGULATOR CYNR"/>
    <property type="match status" value="1"/>
</dbReference>
<comment type="caution">
    <text evidence="6">The sequence shown here is derived from an EMBL/GenBank/DDBJ whole genome shotgun (WGS) entry which is preliminary data.</text>
</comment>
<reference evidence="6 7" key="1">
    <citation type="submission" date="2019-08" db="EMBL/GenBank/DDBJ databases">
        <title>In-depth cultivation of the pig gut microbiome towards novel bacterial diversity and tailored functional studies.</title>
        <authorList>
            <person name="Wylensek D."/>
            <person name="Hitch T.C.A."/>
            <person name="Clavel T."/>
        </authorList>
    </citation>
    <scope>NUCLEOTIDE SEQUENCE [LARGE SCALE GENOMIC DNA]</scope>
    <source>
        <strain evidence="6 7">WCA-389-WT-5B</strain>
    </source>
</reference>
<keyword evidence="3" id="KW-0238">DNA-binding</keyword>
<comment type="similarity">
    <text evidence="1">Belongs to the LysR transcriptional regulatory family.</text>
</comment>